<gene>
    <name evidence="7" type="ORF">K4G66_25295</name>
</gene>
<accession>A0AA49GLP4</accession>
<dbReference type="Pfam" id="PF08281">
    <property type="entry name" value="Sigma70_r4_2"/>
    <property type="match status" value="1"/>
</dbReference>
<comment type="similarity">
    <text evidence="1">Belongs to the sigma-70 factor family. ECF subfamily.</text>
</comment>
<dbReference type="GO" id="GO:0003677">
    <property type="term" value="F:DNA binding"/>
    <property type="evidence" value="ECO:0007669"/>
    <property type="project" value="InterPro"/>
</dbReference>
<sequence>MNADHLHTLRNSVEDFAEDFVGDTSLWAAFKAGDAQAFERIYQQYIGLLTNYGLRIEADRDRVEDTIHDLFVDLWNHRSTLGNTDSIQYYLMKAFRRQLVSKLRADRRRAGEAITEQAPEEWFTFSHELTLMKAEVARETQVRLQQELNKLSSRQKEVLFLRYYSGFTPEEIAQILGINAQSVYNLMHRGLSSLRQNMKCTSIHTLLLLLAHLPDIS</sequence>
<dbReference type="PANTHER" id="PTHR43133">
    <property type="entry name" value="RNA POLYMERASE ECF-TYPE SIGMA FACTO"/>
    <property type="match status" value="1"/>
</dbReference>
<dbReference type="InterPro" id="IPR013249">
    <property type="entry name" value="RNA_pol_sigma70_r4_t2"/>
</dbReference>
<name>A0AA49GLP4_9BACT</name>
<reference evidence="7" key="1">
    <citation type="journal article" date="2023" name="Comput. Struct. Biotechnol. J.">
        <title>Discovery of a novel marine Bacteroidetes with a rich repertoire of carbohydrate-active enzymes.</title>
        <authorList>
            <person name="Chen B."/>
            <person name="Liu G."/>
            <person name="Chen Q."/>
            <person name="Wang H."/>
            <person name="Liu L."/>
            <person name="Tang K."/>
        </authorList>
    </citation>
    <scope>NUCLEOTIDE SEQUENCE</scope>
    <source>
        <strain evidence="7">TK19036</strain>
    </source>
</reference>
<dbReference type="SUPFAM" id="SSF88659">
    <property type="entry name" value="Sigma3 and sigma4 domains of RNA polymerase sigma factors"/>
    <property type="match status" value="1"/>
</dbReference>
<evidence type="ECO:0000256" key="1">
    <source>
        <dbReference type="ARBA" id="ARBA00010641"/>
    </source>
</evidence>
<reference evidence="7" key="2">
    <citation type="journal article" date="2024" name="Antonie Van Leeuwenhoek">
        <title>Roseihalotalea indica gen. nov., sp. nov., a halophilic Bacteroidetes from mesopelagic Southwest Indian Ocean with higher carbohydrate metabolic potential.</title>
        <authorList>
            <person name="Chen B."/>
            <person name="Zhang M."/>
            <person name="Lin D."/>
            <person name="Ye J."/>
            <person name="Tang K."/>
        </authorList>
    </citation>
    <scope>NUCLEOTIDE SEQUENCE</scope>
    <source>
        <strain evidence="7">TK19036</strain>
    </source>
</reference>
<dbReference type="EMBL" id="CP120682">
    <property type="protein sequence ID" value="WKN35688.1"/>
    <property type="molecule type" value="Genomic_DNA"/>
</dbReference>
<evidence type="ECO:0000256" key="2">
    <source>
        <dbReference type="ARBA" id="ARBA00023015"/>
    </source>
</evidence>
<protein>
    <submittedName>
        <fullName evidence="7">Sigma-70 family RNA polymerase sigma factor</fullName>
    </submittedName>
</protein>
<dbReference type="InterPro" id="IPR014284">
    <property type="entry name" value="RNA_pol_sigma-70_dom"/>
</dbReference>
<dbReference type="InterPro" id="IPR036388">
    <property type="entry name" value="WH-like_DNA-bd_sf"/>
</dbReference>
<dbReference type="Gene3D" id="1.10.1740.10">
    <property type="match status" value="1"/>
</dbReference>
<dbReference type="Gene3D" id="1.10.10.10">
    <property type="entry name" value="Winged helix-like DNA-binding domain superfamily/Winged helix DNA-binding domain"/>
    <property type="match status" value="1"/>
</dbReference>
<dbReference type="InterPro" id="IPR039425">
    <property type="entry name" value="RNA_pol_sigma-70-like"/>
</dbReference>
<dbReference type="InterPro" id="IPR013325">
    <property type="entry name" value="RNA_pol_sigma_r2"/>
</dbReference>
<dbReference type="GO" id="GO:0006352">
    <property type="term" value="P:DNA-templated transcription initiation"/>
    <property type="evidence" value="ECO:0007669"/>
    <property type="project" value="InterPro"/>
</dbReference>
<evidence type="ECO:0000256" key="3">
    <source>
        <dbReference type="ARBA" id="ARBA00023082"/>
    </source>
</evidence>
<keyword evidence="3" id="KW-0731">Sigma factor</keyword>
<dbReference type="InterPro" id="IPR007627">
    <property type="entry name" value="RNA_pol_sigma70_r2"/>
</dbReference>
<dbReference type="NCBIfam" id="TIGR02937">
    <property type="entry name" value="sigma70-ECF"/>
    <property type="match status" value="1"/>
</dbReference>
<keyword evidence="4" id="KW-0804">Transcription</keyword>
<dbReference type="GO" id="GO:0016987">
    <property type="term" value="F:sigma factor activity"/>
    <property type="evidence" value="ECO:0007669"/>
    <property type="project" value="UniProtKB-KW"/>
</dbReference>
<dbReference type="AlphaFoldDB" id="A0AA49GLP4"/>
<evidence type="ECO:0000313" key="7">
    <source>
        <dbReference type="EMBL" id="WKN35688.1"/>
    </source>
</evidence>
<feature type="domain" description="RNA polymerase sigma-70 region 2" evidence="5">
    <location>
        <begin position="41"/>
        <end position="109"/>
    </location>
</feature>
<evidence type="ECO:0000259" key="5">
    <source>
        <dbReference type="Pfam" id="PF04542"/>
    </source>
</evidence>
<organism evidence="7">
    <name type="scientific">Roseihalotalea indica</name>
    <dbReference type="NCBI Taxonomy" id="2867963"/>
    <lineage>
        <taxon>Bacteria</taxon>
        <taxon>Pseudomonadati</taxon>
        <taxon>Bacteroidota</taxon>
        <taxon>Cytophagia</taxon>
        <taxon>Cytophagales</taxon>
        <taxon>Catalimonadaceae</taxon>
        <taxon>Roseihalotalea</taxon>
    </lineage>
</organism>
<keyword evidence="2" id="KW-0805">Transcription regulation</keyword>
<proteinExistence type="inferred from homology"/>
<evidence type="ECO:0000256" key="4">
    <source>
        <dbReference type="ARBA" id="ARBA00023163"/>
    </source>
</evidence>
<dbReference type="InterPro" id="IPR013324">
    <property type="entry name" value="RNA_pol_sigma_r3/r4-like"/>
</dbReference>
<dbReference type="PANTHER" id="PTHR43133:SF46">
    <property type="entry name" value="RNA POLYMERASE SIGMA-70 FACTOR ECF SUBFAMILY"/>
    <property type="match status" value="1"/>
</dbReference>
<evidence type="ECO:0000259" key="6">
    <source>
        <dbReference type="Pfam" id="PF08281"/>
    </source>
</evidence>
<feature type="domain" description="RNA polymerase sigma factor 70 region 4 type 2" evidence="6">
    <location>
        <begin position="143"/>
        <end position="193"/>
    </location>
</feature>
<dbReference type="SUPFAM" id="SSF88946">
    <property type="entry name" value="Sigma2 domain of RNA polymerase sigma factors"/>
    <property type="match status" value="1"/>
</dbReference>
<dbReference type="CDD" id="cd06171">
    <property type="entry name" value="Sigma70_r4"/>
    <property type="match status" value="1"/>
</dbReference>
<dbReference type="Pfam" id="PF04542">
    <property type="entry name" value="Sigma70_r2"/>
    <property type="match status" value="1"/>
</dbReference>